<dbReference type="OrthoDB" id="271065at2759"/>
<feature type="domain" description="Arrestin-like N-terminal" evidence="1">
    <location>
        <begin position="33"/>
        <end position="89"/>
    </location>
</feature>
<reference evidence="3 4" key="1">
    <citation type="submission" date="2020-08" db="EMBL/GenBank/DDBJ databases">
        <authorList>
            <person name="Newling K."/>
            <person name="Davey J."/>
            <person name="Forrester S."/>
        </authorList>
    </citation>
    <scope>NUCLEOTIDE SEQUENCE [LARGE SCALE GENOMIC DNA]</scope>
    <source>
        <strain evidence="4">Crithidia deanei Carvalho (ATCC PRA-265)</strain>
    </source>
</reference>
<keyword evidence="4" id="KW-1185">Reference proteome</keyword>
<dbReference type="Proteomes" id="UP000515908">
    <property type="component" value="Chromosome 03"/>
</dbReference>
<dbReference type="Gene3D" id="2.60.40.640">
    <property type="match status" value="1"/>
</dbReference>
<organism evidence="3 4">
    <name type="scientific">Angomonas deanei</name>
    <dbReference type="NCBI Taxonomy" id="59799"/>
    <lineage>
        <taxon>Eukaryota</taxon>
        <taxon>Discoba</taxon>
        <taxon>Euglenozoa</taxon>
        <taxon>Kinetoplastea</taxon>
        <taxon>Metakinetoplastina</taxon>
        <taxon>Trypanosomatida</taxon>
        <taxon>Trypanosomatidae</taxon>
        <taxon>Strigomonadinae</taxon>
        <taxon>Angomonas</taxon>
    </lineage>
</organism>
<dbReference type="Pfam" id="PF02752">
    <property type="entry name" value="Arrestin_C"/>
    <property type="match status" value="1"/>
</dbReference>
<dbReference type="InterPro" id="IPR014752">
    <property type="entry name" value="Arrestin-like_C"/>
</dbReference>
<dbReference type="EMBL" id="LR877147">
    <property type="protein sequence ID" value="CAD2214639.1"/>
    <property type="molecule type" value="Genomic_DNA"/>
</dbReference>
<dbReference type="AlphaFoldDB" id="A0A7G2C4V0"/>
<sequence length="361" mass="41476">MYKGLEDYESGEDSAENIVNHPDGTFSSVQISRPTRRQARVLLPGKYRFPFGFRLPPWLPPSYYYSTFMAKGKNQYTAKAVLMIMKHYDNYTDEKDPDLYNNKVKKELTTKLNFFVLTAMSKRQLLRAYREASKTLSRVPNCLSARYQVFRCGFFGNMCCFLPNGGIEVEVEVLGSKALIMKRDAHAEDLICQEQKKLRESKDDTGEEKETTEWVFPPFPAEQLPIKIYVRNELSSKSIPAVKVELVEMIDVFKPLEASHTLHPPLAKVQYKKKIAPGQSMEWETNLILPKYFRRCKGDGGSYLPPPGIQTANIRTYVSLVIKFPGLNTYIEEQDWDSHVLNIAELLDTDNQVLNLPVKYS</sequence>
<feature type="domain" description="Arrestin C-terminal-like" evidence="2">
    <location>
        <begin position="220"/>
        <end position="295"/>
    </location>
</feature>
<evidence type="ECO:0000313" key="3">
    <source>
        <dbReference type="EMBL" id="CAD2214639.1"/>
    </source>
</evidence>
<dbReference type="VEuPathDB" id="TriTrypDB:ADEAN_000209000"/>
<dbReference type="Pfam" id="PF00339">
    <property type="entry name" value="Arrestin_N"/>
    <property type="match status" value="1"/>
</dbReference>
<evidence type="ECO:0000313" key="4">
    <source>
        <dbReference type="Proteomes" id="UP000515908"/>
    </source>
</evidence>
<evidence type="ECO:0000259" key="2">
    <source>
        <dbReference type="Pfam" id="PF02752"/>
    </source>
</evidence>
<name>A0A7G2C4V0_9TRYP</name>
<protein>
    <submittedName>
        <fullName evidence="3">Arrestin (Or S-antigen), N-terminal domain containing protein, putative</fullName>
    </submittedName>
</protein>
<gene>
    <name evidence="3" type="ORF">ADEAN_000209000</name>
</gene>
<evidence type="ECO:0000259" key="1">
    <source>
        <dbReference type="Pfam" id="PF00339"/>
    </source>
</evidence>
<accession>A0A7G2C4V0</accession>
<dbReference type="InterPro" id="IPR011022">
    <property type="entry name" value="Arrestin_C-like"/>
</dbReference>
<proteinExistence type="predicted"/>
<dbReference type="InterPro" id="IPR011021">
    <property type="entry name" value="Arrestin-like_N"/>
</dbReference>